<protein>
    <submittedName>
        <fullName evidence="1">Uncharacterized protein</fullName>
    </submittedName>
</protein>
<organism evidence="1 2">
    <name type="scientific">Hemibagrus wyckioides</name>
    <dbReference type="NCBI Taxonomy" id="337641"/>
    <lineage>
        <taxon>Eukaryota</taxon>
        <taxon>Metazoa</taxon>
        <taxon>Chordata</taxon>
        <taxon>Craniata</taxon>
        <taxon>Vertebrata</taxon>
        <taxon>Euteleostomi</taxon>
        <taxon>Actinopterygii</taxon>
        <taxon>Neopterygii</taxon>
        <taxon>Teleostei</taxon>
        <taxon>Ostariophysi</taxon>
        <taxon>Siluriformes</taxon>
        <taxon>Bagridae</taxon>
        <taxon>Hemibagrus</taxon>
    </lineage>
</organism>
<reference evidence="1 2" key="1">
    <citation type="submission" date="2021-06" db="EMBL/GenBank/DDBJ databases">
        <title>Chromosome-level genome assembly of the red-tail catfish (Hemibagrus wyckioides).</title>
        <authorList>
            <person name="Shao F."/>
        </authorList>
    </citation>
    <scope>NUCLEOTIDE SEQUENCE [LARGE SCALE GENOMIC DNA]</scope>
    <source>
        <strain evidence="1">EC202008001</strain>
        <tissue evidence="1">Blood</tissue>
    </source>
</reference>
<evidence type="ECO:0000313" key="2">
    <source>
        <dbReference type="Proteomes" id="UP000824219"/>
    </source>
</evidence>
<sequence length="85" mass="9914">MTKSDLTCRVVQQDIRKLYTSNKIKEKMEKCSNRLGITMNHIFPVKNYHEEIWMDLPILKAIDQILNIAADKLKKQSFNSGDTTE</sequence>
<dbReference type="AlphaFoldDB" id="A0A9D3N410"/>
<comment type="caution">
    <text evidence="1">The sequence shown here is derived from an EMBL/GenBank/DDBJ whole genome shotgun (WGS) entry which is preliminary data.</text>
</comment>
<proteinExistence type="predicted"/>
<dbReference type="EMBL" id="JAHKSW010000026">
    <property type="protein sequence ID" value="KAG7315586.1"/>
    <property type="molecule type" value="Genomic_DNA"/>
</dbReference>
<dbReference type="Proteomes" id="UP000824219">
    <property type="component" value="Linkage Group LG26"/>
</dbReference>
<gene>
    <name evidence="1" type="ORF">KOW79_020452</name>
</gene>
<name>A0A9D3N410_9TELE</name>
<accession>A0A9D3N410</accession>
<keyword evidence="2" id="KW-1185">Reference proteome</keyword>
<dbReference type="OrthoDB" id="25620at2759"/>
<evidence type="ECO:0000313" key="1">
    <source>
        <dbReference type="EMBL" id="KAG7315586.1"/>
    </source>
</evidence>